<evidence type="ECO:0000259" key="2">
    <source>
        <dbReference type="Pfam" id="PF02709"/>
    </source>
</evidence>
<dbReference type="Pfam" id="PF02709">
    <property type="entry name" value="Glyco_transf_7C"/>
    <property type="match status" value="1"/>
</dbReference>
<protein>
    <recommendedName>
        <fullName evidence="2">Galactosyltransferase C-terminal domain-containing protein</fullName>
    </recommendedName>
</protein>
<dbReference type="EMBL" id="WBOS01000019">
    <property type="protein sequence ID" value="KAB2329365.1"/>
    <property type="molecule type" value="Genomic_DNA"/>
</dbReference>
<organism evidence="3 4">
    <name type="scientific">Cytobacillus depressus</name>
    <dbReference type="NCBI Taxonomy" id="1602942"/>
    <lineage>
        <taxon>Bacteria</taxon>
        <taxon>Bacillati</taxon>
        <taxon>Bacillota</taxon>
        <taxon>Bacilli</taxon>
        <taxon>Bacillales</taxon>
        <taxon>Bacillaceae</taxon>
        <taxon>Cytobacillus</taxon>
    </lineage>
</organism>
<dbReference type="InterPro" id="IPR027791">
    <property type="entry name" value="Galactosyl_T_C"/>
</dbReference>
<dbReference type="Proteomes" id="UP000481030">
    <property type="component" value="Unassembled WGS sequence"/>
</dbReference>
<accession>A0A6L3V154</accession>
<dbReference type="Gene3D" id="3.90.550.10">
    <property type="entry name" value="Spore Coat Polysaccharide Biosynthesis Protein SpsA, Chain A"/>
    <property type="match status" value="1"/>
</dbReference>
<evidence type="ECO:0000313" key="4">
    <source>
        <dbReference type="Proteomes" id="UP000481030"/>
    </source>
</evidence>
<gene>
    <name evidence="3" type="ORF">F7731_22525</name>
</gene>
<dbReference type="RefSeq" id="WP_151537037.1">
    <property type="nucleotide sequence ID" value="NZ_WBOS01000019.1"/>
</dbReference>
<dbReference type="InterPro" id="IPR029044">
    <property type="entry name" value="Nucleotide-diphossugar_trans"/>
</dbReference>
<keyword evidence="4" id="KW-1185">Reference proteome</keyword>
<proteinExistence type="predicted"/>
<evidence type="ECO:0000313" key="3">
    <source>
        <dbReference type="EMBL" id="KAB2329365.1"/>
    </source>
</evidence>
<sequence>MLLKFAYQDFIDDRKFKKAKPISGVIIVTKENFNMVKGFDERFAGWGKEDNAFKDAMNTVCGPYKWPEATSIYHLWHPKVGSRGNPNYHKNVNLYKRYNNNRGNLEEMKKLIMERAQNREFLWIDERLSLNDKPIL</sequence>
<reference evidence="3 4" key="1">
    <citation type="journal article" date="2016" name="Antonie Van Leeuwenhoek">
        <title>Bacillus depressus sp. nov., isolated from soil of a sunflower field.</title>
        <authorList>
            <person name="Wei X."/>
            <person name="Xin D."/>
            <person name="Xin Y."/>
            <person name="Zhang H."/>
            <person name="Wang T."/>
            <person name="Zhang J."/>
        </authorList>
    </citation>
    <scope>NUCLEOTIDE SEQUENCE [LARGE SCALE GENOMIC DNA]</scope>
    <source>
        <strain evidence="3 4">BZ1</strain>
    </source>
</reference>
<feature type="domain" description="Galactosyltransferase C-terminal" evidence="2">
    <location>
        <begin position="15"/>
        <end position="55"/>
    </location>
</feature>
<dbReference type="AlphaFoldDB" id="A0A6L3V154"/>
<dbReference type="OrthoDB" id="9801954at2"/>
<comment type="caution">
    <text evidence="3">The sequence shown here is derived from an EMBL/GenBank/DDBJ whole genome shotgun (WGS) entry which is preliminary data.</text>
</comment>
<evidence type="ECO:0000256" key="1">
    <source>
        <dbReference type="ARBA" id="ARBA00022679"/>
    </source>
</evidence>
<name>A0A6L3V154_9BACI</name>
<keyword evidence="1" id="KW-0808">Transferase</keyword>
<dbReference type="SUPFAM" id="SSF53448">
    <property type="entry name" value="Nucleotide-diphospho-sugar transferases"/>
    <property type="match status" value="1"/>
</dbReference>
<dbReference type="GO" id="GO:0016740">
    <property type="term" value="F:transferase activity"/>
    <property type="evidence" value="ECO:0007669"/>
    <property type="project" value="UniProtKB-KW"/>
</dbReference>